<keyword evidence="8" id="KW-0443">Lipid metabolism</keyword>
<dbReference type="InterPro" id="IPR039357">
    <property type="entry name" value="SRD5A/TECR"/>
</dbReference>
<sequence length="336" mass="37799">MSFSVVVQKRASSKSKSKQGSTGEPQKSATSSPFPLQLTLPSASPTLPQLRQAIHAKIPKLHPSRQRIIAATTQKPLVAPVDENKTTLQELGVQEGDTLEVKDLGPQISWRTVFLIEYAGPIAIHPLFYLLTPQLHQSAQFEPSQVQTLALTLIVLHFVKRELETLFVHRFSNGTMPFTNVFKNSFHYWGLCGAFLAYFIYSPATSRSALAKVPADSIYALLRNDTFLLACTAVWTVAELANFHTHLQLMWLRPKGTRVRKIPRGGAFELVSCPNYFFEILAWVAITVLTLSPAALLFIVVGGVQMGAWADKKHRTLRKEFKDYPRNRKRMIPFIW</sequence>
<keyword evidence="14" id="KW-1185">Reference proteome</keyword>
<dbReference type="SUPFAM" id="SSF54236">
    <property type="entry name" value="Ubiquitin-like"/>
    <property type="match status" value="1"/>
</dbReference>
<evidence type="ECO:0000256" key="3">
    <source>
        <dbReference type="ARBA" id="ARBA00022516"/>
    </source>
</evidence>
<evidence type="ECO:0000256" key="9">
    <source>
        <dbReference type="ARBA" id="ARBA00023136"/>
    </source>
</evidence>
<dbReference type="Pfam" id="PF02544">
    <property type="entry name" value="Steroid_dh"/>
    <property type="match status" value="1"/>
</dbReference>
<dbReference type="GO" id="GO:0005789">
    <property type="term" value="C:endoplasmic reticulum membrane"/>
    <property type="evidence" value="ECO:0007669"/>
    <property type="project" value="UniProtKB-SubCell"/>
</dbReference>
<dbReference type="PROSITE" id="PS50244">
    <property type="entry name" value="S5A_REDUCTASE"/>
    <property type="match status" value="1"/>
</dbReference>
<keyword evidence="3" id="KW-0444">Lipid biosynthesis</keyword>
<evidence type="ECO:0000256" key="4">
    <source>
        <dbReference type="ARBA" id="ARBA00022692"/>
    </source>
</evidence>
<feature type="domain" description="3-oxo-5-alpha-steroid 4-dehydrogenase C-terminal" evidence="12">
    <location>
        <begin position="175"/>
        <end position="336"/>
    </location>
</feature>
<dbReference type="PANTHER" id="PTHR10556">
    <property type="entry name" value="3-OXO-5-ALPHA-STEROID 4-DEHYDROGENASE"/>
    <property type="match status" value="1"/>
</dbReference>
<evidence type="ECO:0000256" key="8">
    <source>
        <dbReference type="ARBA" id="ARBA00023098"/>
    </source>
</evidence>
<feature type="region of interest" description="Disordered" evidence="10">
    <location>
        <begin position="1"/>
        <end position="38"/>
    </location>
</feature>
<dbReference type="GO" id="GO:0042761">
    <property type="term" value="P:very long-chain fatty acid biosynthetic process"/>
    <property type="evidence" value="ECO:0007669"/>
    <property type="project" value="TreeGrafter"/>
</dbReference>
<dbReference type="InterPro" id="IPR001104">
    <property type="entry name" value="3-oxo-5_a-steroid_4-DH_C"/>
</dbReference>
<dbReference type="AlphaFoldDB" id="A0AAN6GFF9"/>
<keyword evidence="7 13" id="KW-0560">Oxidoreductase</keyword>
<dbReference type="PANTHER" id="PTHR10556:SF28">
    <property type="entry name" value="VERY-LONG-CHAIN ENOYL-COA REDUCTASE"/>
    <property type="match status" value="1"/>
</dbReference>
<evidence type="ECO:0000256" key="10">
    <source>
        <dbReference type="SAM" id="MobiDB-lite"/>
    </source>
</evidence>
<evidence type="ECO:0000313" key="13">
    <source>
        <dbReference type="EMBL" id="KAK0534018.1"/>
    </source>
</evidence>
<accession>A0AAN6GFF9</accession>
<evidence type="ECO:0000256" key="2">
    <source>
        <dbReference type="ARBA" id="ARBA00007742"/>
    </source>
</evidence>
<feature type="compositionally biased region" description="Low complexity" evidence="10">
    <location>
        <begin position="1"/>
        <end position="10"/>
    </location>
</feature>
<gene>
    <name evidence="13" type="primary">TSC13</name>
    <name evidence="13" type="ORF">OC842_002791</name>
</gene>
<evidence type="ECO:0000256" key="5">
    <source>
        <dbReference type="ARBA" id="ARBA00022857"/>
    </source>
</evidence>
<organism evidence="13 14">
    <name type="scientific">Tilletia horrida</name>
    <dbReference type="NCBI Taxonomy" id="155126"/>
    <lineage>
        <taxon>Eukaryota</taxon>
        <taxon>Fungi</taxon>
        <taxon>Dikarya</taxon>
        <taxon>Basidiomycota</taxon>
        <taxon>Ustilaginomycotina</taxon>
        <taxon>Exobasidiomycetes</taxon>
        <taxon>Tilletiales</taxon>
        <taxon>Tilletiaceae</taxon>
        <taxon>Tilletia</taxon>
    </lineage>
</organism>
<keyword evidence="9 11" id="KW-0472">Membrane</keyword>
<dbReference type="Gene3D" id="1.20.120.1630">
    <property type="match status" value="1"/>
</dbReference>
<evidence type="ECO:0000256" key="11">
    <source>
        <dbReference type="SAM" id="Phobius"/>
    </source>
</evidence>
<evidence type="ECO:0000259" key="12">
    <source>
        <dbReference type="Pfam" id="PF02544"/>
    </source>
</evidence>
<dbReference type="EMBL" id="JAPDMQ010000125">
    <property type="protein sequence ID" value="KAK0534018.1"/>
    <property type="molecule type" value="Genomic_DNA"/>
</dbReference>
<feature type="transmembrane region" description="Helical" evidence="11">
    <location>
        <begin position="280"/>
        <end position="309"/>
    </location>
</feature>
<name>A0AAN6GFF9_9BASI</name>
<evidence type="ECO:0000256" key="1">
    <source>
        <dbReference type="ARBA" id="ARBA00004477"/>
    </source>
</evidence>
<dbReference type="Proteomes" id="UP001176521">
    <property type="component" value="Unassembled WGS sequence"/>
</dbReference>
<proteinExistence type="inferred from homology"/>
<evidence type="ECO:0000313" key="14">
    <source>
        <dbReference type="Proteomes" id="UP001176521"/>
    </source>
</evidence>
<feature type="transmembrane region" description="Helical" evidence="11">
    <location>
        <begin position="186"/>
        <end position="205"/>
    </location>
</feature>
<dbReference type="InterPro" id="IPR029071">
    <property type="entry name" value="Ubiquitin-like_domsf"/>
</dbReference>
<keyword evidence="5" id="KW-0521">NADP</keyword>
<feature type="compositionally biased region" description="Polar residues" evidence="10">
    <location>
        <begin position="22"/>
        <end position="38"/>
    </location>
</feature>
<comment type="similarity">
    <text evidence="2">Belongs to the steroid 5-alpha reductase family.</text>
</comment>
<comment type="subcellular location">
    <subcellularLocation>
        <location evidence="1">Endoplasmic reticulum membrane</location>
        <topology evidence="1">Multi-pass membrane protein</topology>
    </subcellularLocation>
</comment>
<keyword evidence="6 11" id="KW-1133">Transmembrane helix</keyword>
<dbReference type="GO" id="GO:0102758">
    <property type="term" value="F:very-long-chain enoyl-CoA reductase activity"/>
    <property type="evidence" value="ECO:0007669"/>
    <property type="project" value="UniProtKB-EC"/>
</dbReference>
<protein>
    <submittedName>
        <fullName evidence="13">3-oxo-5a-steroid 4- dehydrogenase</fullName>
        <ecNumber evidence="13">1.3.1.93</ecNumber>
    </submittedName>
</protein>
<dbReference type="Gene3D" id="3.10.20.90">
    <property type="entry name" value="Phosphatidylinositol 3-kinase Catalytic Subunit, Chain A, domain 1"/>
    <property type="match status" value="1"/>
</dbReference>
<evidence type="ECO:0000256" key="6">
    <source>
        <dbReference type="ARBA" id="ARBA00022989"/>
    </source>
</evidence>
<comment type="caution">
    <text evidence="13">The sequence shown here is derived from an EMBL/GenBank/DDBJ whole genome shotgun (WGS) entry which is preliminary data.</text>
</comment>
<evidence type="ECO:0000256" key="7">
    <source>
        <dbReference type="ARBA" id="ARBA00023002"/>
    </source>
</evidence>
<keyword evidence="4 11" id="KW-0812">Transmembrane</keyword>
<dbReference type="EC" id="1.3.1.93" evidence="13"/>
<reference evidence="13" key="1">
    <citation type="journal article" date="2023" name="PhytoFront">
        <title>Draft Genome Resources of Seven Strains of Tilletia horrida, Causal Agent of Kernel Smut of Rice.</title>
        <authorList>
            <person name="Khanal S."/>
            <person name="Antony Babu S."/>
            <person name="Zhou X.G."/>
        </authorList>
    </citation>
    <scope>NUCLEOTIDE SEQUENCE</scope>
    <source>
        <strain evidence="13">TX3</strain>
    </source>
</reference>